<dbReference type="AlphaFoldDB" id="A0A7W6ZXL2"/>
<dbReference type="GO" id="GO:0090729">
    <property type="term" value="F:toxin activity"/>
    <property type="evidence" value="ECO:0007669"/>
    <property type="project" value="UniProtKB-KW"/>
</dbReference>
<gene>
    <name evidence="6" type="primary">vapC</name>
    <name evidence="8" type="ORF">GGE60_004700</name>
</gene>
<sequence>MIVVDSSVWISLLRDAETEAVRRLRNMMAAGPPDILVGDIILLEVLQGARSDRHAALIERNLRQFTVRPMLNDALAVKAARNYRFLRERGITVRKTIDVIIGTFCIEEGHVLLHDDRDFDPMSEHLGLQGTP</sequence>
<evidence type="ECO:0000313" key="9">
    <source>
        <dbReference type="Proteomes" id="UP000543836"/>
    </source>
</evidence>
<feature type="binding site" evidence="6">
    <location>
        <position position="98"/>
    </location>
    <ligand>
        <name>Mg(2+)</name>
        <dbReference type="ChEBI" id="CHEBI:18420"/>
    </ligand>
</feature>
<evidence type="ECO:0000256" key="6">
    <source>
        <dbReference type="HAMAP-Rule" id="MF_00265"/>
    </source>
</evidence>
<protein>
    <recommendedName>
        <fullName evidence="6">Ribonuclease VapC</fullName>
        <shortName evidence="6">RNase VapC</shortName>
        <ecNumber evidence="6">3.1.-.-</ecNumber>
    </recommendedName>
    <alternativeName>
        <fullName evidence="6">Toxin VapC</fullName>
    </alternativeName>
</protein>
<evidence type="ECO:0000256" key="1">
    <source>
        <dbReference type="ARBA" id="ARBA00022649"/>
    </source>
</evidence>
<dbReference type="EC" id="3.1.-.-" evidence="6"/>
<name>A0A7W6ZXL2_9HYPH</name>
<dbReference type="SUPFAM" id="SSF88723">
    <property type="entry name" value="PIN domain-like"/>
    <property type="match status" value="1"/>
</dbReference>
<keyword evidence="5 6" id="KW-0460">Magnesium</keyword>
<dbReference type="InterPro" id="IPR029060">
    <property type="entry name" value="PIN-like_dom_sf"/>
</dbReference>
<keyword evidence="1 6" id="KW-1277">Toxin-antitoxin system</keyword>
<evidence type="ECO:0000256" key="5">
    <source>
        <dbReference type="ARBA" id="ARBA00022842"/>
    </source>
</evidence>
<dbReference type="GO" id="GO:0004540">
    <property type="term" value="F:RNA nuclease activity"/>
    <property type="evidence" value="ECO:0007669"/>
    <property type="project" value="InterPro"/>
</dbReference>
<evidence type="ECO:0000256" key="3">
    <source>
        <dbReference type="ARBA" id="ARBA00022723"/>
    </source>
</evidence>
<evidence type="ECO:0000256" key="2">
    <source>
        <dbReference type="ARBA" id="ARBA00022722"/>
    </source>
</evidence>
<evidence type="ECO:0000313" key="8">
    <source>
        <dbReference type="EMBL" id="MBB4570561.1"/>
    </source>
</evidence>
<evidence type="ECO:0000256" key="4">
    <source>
        <dbReference type="ARBA" id="ARBA00022801"/>
    </source>
</evidence>
<dbReference type="GO" id="GO:0000287">
    <property type="term" value="F:magnesium ion binding"/>
    <property type="evidence" value="ECO:0007669"/>
    <property type="project" value="UniProtKB-UniRule"/>
</dbReference>
<comment type="function">
    <text evidence="6">Toxic component of a toxin-antitoxin (TA) system. An RNase.</text>
</comment>
<dbReference type="RefSeq" id="WP_028754046.1">
    <property type="nucleotide sequence ID" value="NZ_JACIIG010000014.1"/>
</dbReference>
<comment type="similarity">
    <text evidence="6">Belongs to the PINc/VapC protein family.</text>
</comment>
<keyword evidence="9" id="KW-1185">Reference proteome</keyword>
<dbReference type="PANTHER" id="PTHR42740">
    <property type="entry name" value="RIBONUCLEASE VAPC3"/>
    <property type="match status" value="1"/>
</dbReference>
<feature type="domain" description="PIN" evidence="7">
    <location>
        <begin position="2"/>
        <end position="120"/>
    </location>
</feature>
<dbReference type="InterPro" id="IPR002716">
    <property type="entry name" value="PIN_dom"/>
</dbReference>
<comment type="cofactor">
    <cofactor evidence="6">
        <name>Mg(2+)</name>
        <dbReference type="ChEBI" id="CHEBI:18420"/>
    </cofactor>
</comment>
<dbReference type="HAMAP" id="MF_00265">
    <property type="entry name" value="VapC_Nob1"/>
    <property type="match status" value="1"/>
</dbReference>
<dbReference type="EMBL" id="JACIIG010000014">
    <property type="protein sequence ID" value="MBB4570561.1"/>
    <property type="molecule type" value="Genomic_DNA"/>
</dbReference>
<evidence type="ECO:0000259" key="7">
    <source>
        <dbReference type="Pfam" id="PF01850"/>
    </source>
</evidence>
<dbReference type="PANTHER" id="PTHR42740:SF1">
    <property type="entry name" value="RIBONUCLEASE VAPC3"/>
    <property type="match status" value="1"/>
</dbReference>
<accession>A0A7W6ZXL2</accession>
<keyword evidence="3 6" id="KW-0479">Metal-binding</keyword>
<keyword evidence="2 6" id="KW-0540">Nuclease</keyword>
<proteinExistence type="inferred from homology"/>
<dbReference type="Proteomes" id="UP000543836">
    <property type="component" value="Unassembled WGS sequence"/>
</dbReference>
<reference evidence="8 9" key="1">
    <citation type="submission" date="2020-08" db="EMBL/GenBank/DDBJ databases">
        <title>Genomic Encyclopedia of Type Strains, Phase IV (KMG-V): Genome sequencing to study the core and pangenomes of soil and plant-associated prokaryotes.</title>
        <authorList>
            <person name="Whitman W."/>
        </authorList>
    </citation>
    <scope>NUCLEOTIDE SEQUENCE [LARGE SCALE GENOMIC DNA]</scope>
    <source>
        <strain evidence="8 9">SEMIA 492</strain>
    </source>
</reference>
<feature type="binding site" evidence="6">
    <location>
        <position position="5"/>
    </location>
    <ligand>
        <name>Mg(2+)</name>
        <dbReference type="ChEBI" id="CHEBI:18420"/>
    </ligand>
</feature>
<keyword evidence="4 6" id="KW-0378">Hydrolase</keyword>
<comment type="caution">
    <text evidence="8">The sequence shown here is derived from an EMBL/GenBank/DDBJ whole genome shotgun (WGS) entry which is preliminary data.</text>
</comment>
<dbReference type="Gene3D" id="3.40.50.1010">
    <property type="entry name" value="5'-nuclease"/>
    <property type="match status" value="1"/>
</dbReference>
<dbReference type="CDD" id="cd18760">
    <property type="entry name" value="PIN_MtVapC3-like"/>
    <property type="match status" value="1"/>
</dbReference>
<dbReference type="Pfam" id="PF01850">
    <property type="entry name" value="PIN"/>
    <property type="match status" value="1"/>
</dbReference>
<keyword evidence="6" id="KW-0800">Toxin</keyword>
<dbReference type="GO" id="GO:0016787">
    <property type="term" value="F:hydrolase activity"/>
    <property type="evidence" value="ECO:0007669"/>
    <property type="project" value="UniProtKB-KW"/>
</dbReference>
<organism evidence="8 9">
    <name type="scientific">Rhizobium leucaenae</name>
    <dbReference type="NCBI Taxonomy" id="29450"/>
    <lineage>
        <taxon>Bacteria</taxon>
        <taxon>Pseudomonadati</taxon>
        <taxon>Pseudomonadota</taxon>
        <taxon>Alphaproteobacteria</taxon>
        <taxon>Hyphomicrobiales</taxon>
        <taxon>Rhizobiaceae</taxon>
        <taxon>Rhizobium/Agrobacterium group</taxon>
        <taxon>Rhizobium</taxon>
    </lineage>
</organism>
<dbReference type="InterPro" id="IPR051749">
    <property type="entry name" value="PINc/VapC_TA_RNase"/>
</dbReference>
<dbReference type="OrthoDB" id="9811788at2"/>
<dbReference type="InterPro" id="IPR022907">
    <property type="entry name" value="VapC_family"/>
</dbReference>